<keyword evidence="3" id="KW-0255">Endonuclease</keyword>
<sequence>MQDKIQDLIYSSVLEILNNAHLKIPKLQEIHKNKIHFIPTKYRVLGGLLQSMNIQFGNFIEVLMKNLIAIESRYEILGVYSGKKNNHLSLSRINDKLIDSYITECQEGRHANLENAFNNLCVQIFKNSKETSDFIYLTHDIDLLFRDKEEGKLYYLEIKYNDDHDTGKFVDINRKFIKTYAYLISEFALNKHDDLVPILFFFNNKRMKGNIYVPEDQHIYRGQRFFKKFLSTSYTDLEAYLSYFCDDPRNLKIFDKLFQTLTSSYINP</sequence>
<dbReference type="EC" id="3.1.21.4" evidence="6"/>
<evidence type="ECO:0000313" key="8">
    <source>
        <dbReference type="EMBL" id="BCD70094.1"/>
    </source>
</evidence>
<reference evidence="7 10" key="2">
    <citation type="submission" date="2020-04" db="EMBL/GenBank/DDBJ databases">
        <title>Genomic analysis of gastric non-Helicobacter pylori Helicobacters isolated in Japan.</title>
        <authorList>
            <person name="Suzuki M."/>
            <person name="Rimbara E."/>
        </authorList>
    </citation>
    <scope>NUCLEOTIDE SEQUENCE [LARGE SCALE GENOMIC DNA]</scope>
    <source>
        <strain evidence="7 10">NHP19-0020</strain>
    </source>
</reference>
<evidence type="ECO:0000313" key="10">
    <source>
        <dbReference type="Proteomes" id="UP000509742"/>
    </source>
</evidence>
<evidence type="ECO:0000256" key="2">
    <source>
        <dbReference type="ARBA" id="ARBA00022747"/>
    </source>
</evidence>
<dbReference type="RefSeq" id="WP_006564583.1">
    <property type="nucleotide sequence ID" value="NZ_AP019774.1"/>
</dbReference>
<gene>
    <name evidence="7" type="ORF">NHP190020_06070</name>
    <name evidence="8" type="ORF">SNTW_07390</name>
</gene>
<dbReference type="EMBL" id="AP023036">
    <property type="protein sequence ID" value="BCD45568.1"/>
    <property type="molecule type" value="Genomic_DNA"/>
</dbReference>
<dbReference type="NCBIfam" id="NF045831">
    <property type="entry name" value="restrict_HinfI"/>
    <property type="match status" value="1"/>
</dbReference>
<comment type="catalytic activity">
    <reaction evidence="5">
        <text>Endonucleolytic cleavage of DNA to give specific double-stranded fragments with terminal 5'-phosphates.</text>
        <dbReference type="EC" id="3.1.21.4"/>
    </reaction>
</comment>
<keyword evidence="2" id="KW-0680">Restriction system</keyword>
<evidence type="ECO:0000256" key="1">
    <source>
        <dbReference type="ARBA" id="ARBA00022722"/>
    </source>
</evidence>
<proteinExistence type="predicted"/>
<dbReference type="REBASE" id="397249">
    <property type="entry name" value="Hpy4003ORF4270P"/>
</dbReference>
<keyword evidence="10" id="KW-1185">Reference proteome</keyword>
<dbReference type="Proteomes" id="UP000317935">
    <property type="component" value="Chromosome"/>
</dbReference>
<accession>A0A6J4CYB6</accession>
<dbReference type="AlphaFoldDB" id="A0A6J4CYB6"/>
<evidence type="ECO:0000256" key="6">
    <source>
        <dbReference type="ARBA" id="ARBA00093790"/>
    </source>
</evidence>
<name>A0A6J4CYB6_9HELI</name>
<dbReference type="InterPro" id="IPR019045">
    <property type="entry name" value="Restrct_endonuc_II_HinfI"/>
</dbReference>
<dbReference type="Pfam" id="PF09520">
    <property type="entry name" value="RE_TdeIII"/>
    <property type="match status" value="1"/>
</dbReference>
<dbReference type="InterPro" id="IPR054785">
    <property type="entry name" value="HinfI"/>
</dbReference>
<evidence type="ECO:0000313" key="7">
    <source>
        <dbReference type="EMBL" id="BCD45568.1"/>
    </source>
</evidence>
<reference evidence="8 9" key="1">
    <citation type="submission" date="2019-06" db="EMBL/GenBank/DDBJ databases">
        <title>Complete genome sequence of Helicobacter suis SNTW101c.</title>
        <authorList>
            <person name="Rimbara E."/>
            <person name="Suzuki M."/>
            <person name="Matsui H."/>
            <person name="Nakamura M."/>
            <person name="Mori S."/>
            <person name="Shibayama K."/>
        </authorList>
    </citation>
    <scope>NUCLEOTIDE SEQUENCE [LARGE SCALE GENOMIC DNA]</scope>
    <source>
        <strain evidence="8 9">SNTW101c</strain>
    </source>
</reference>
<dbReference type="GeneID" id="56928281"/>
<keyword evidence="1" id="KW-0540">Nuclease</keyword>
<protein>
    <recommendedName>
        <fullName evidence="6">type II site-specific deoxyribonuclease</fullName>
        <ecNumber evidence="6">3.1.21.4</ecNumber>
    </recommendedName>
</protein>
<keyword evidence="4" id="KW-0378">Hydrolase</keyword>
<evidence type="ECO:0000256" key="3">
    <source>
        <dbReference type="ARBA" id="ARBA00022759"/>
    </source>
</evidence>
<dbReference type="EMBL" id="AP019774">
    <property type="protein sequence ID" value="BCD70094.1"/>
    <property type="molecule type" value="Genomic_DNA"/>
</dbReference>
<organism evidence="8 9">
    <name type="scientific">Helicobacter suis</name>
    <dbReference type="NCBI Taxonomy" id="104628"/>
    <lineage>
        <taxon>Bacteria</taxon>
        <taxon>Pseudomonadati</taxon>
        <taxon>Campylobacterota</taxon>
        <taxon>Epsilonproteobacteria</taxon>
        <taxon>Campylobacterales</taxon>
        <taxon>Helicobacteraceae</taxon>
        <taxon>Helicobacter</taxon>
    </lineage>
</organism>
<evidence type="ECO:0000256" key="5">
    <source>
        <dbReference type="ARBA" id="ARBA00093760"/>
    </source>
</evidence>
<evidence type="ECO:0000256" key="4">
    <source>
        <dbReference type="ARBA" id="ARBA00022801"/>
    </source>
</evidence>
<evidence type="ECO:0000313" key="9">
    <source>
        <dbReference type="Proteomes" id="UP000317935"/>
    </source>
</evidence>
<dbReference type="Proteomes" id="UP000509742">
    <property type="component" value="Chromosome"/>
</dbReference>
<dbReference type="OrthoDB" id="404089at2"/>